<keyword evidence="4" id="KW-1185">Reference proteome</keyword>
<dbReference type="AlphaFoldDB" id="A0A559JMR8"/>
<name>A0A559JMR8_9BACL</name>
<evidence type="ECO:0000256" key="1">
    <source>
        <dbReference type="SAM" id="Phobius"/>
    </source>
</evidence>
<keyword evidence="1" id="KW-0812">Transmembrane</keyword>
<protein>
    <submittedName>
        <fullName evidence="3">DUF4367 domain-containing protein</fullName>
    </submittedName>
</protein>
<feature type="domain" description="DUF4367" evidence="2">
    <location>
        <begin position="153"/>
        <end position="263"/>
    </location>
</feature>
<accession>A0A559JMR8</accession>
<gene>
    <name evidence="3" type="ORF">FPZ45_08380</name>
</gene>
<sequence>MNNAQFDQLFDAAFEEAETSRQQGRSDYAIDHRPSWLRVRKRLSAQRRSKIIRSRLAKFATIASALILGAVIFGNDRAARAIEPIYASLIEYPSGIVSFFFGRNDDGHAAKAKTEAPPGYLEGLSYERINETTLKATVTEAQARSLLSFRAPAFGFLPDGYSLDKATLYFYDNREKADQVIFAFASDRRSMLMLVMQRMNRDSGFGAKNTRDGVTVKQLVDGSSATLVMEADNSSTIESVSNDILISINGSMNSDELIDILEKLRVSMRHE</sequence>
<evidence type="ECO:0000313" key="4">
    <source>
        <dbReference type="Proteomes" id="UP000316330"/>
    </source>
</evidence>
<evidence type="ECO:0000259" key="2">
    <source>
        <dbReference type="Pfam" id="PF14285"/>
    </source>
</evidence>
<comment type="caution">
    <text evidence="3">The sequence shown here is derived from an EMBL/GenBank/DDBJ whole genome shotgun (WGS) entry which is preliminary data.</text>
</comment>
<dbReference type="Proteomes" id="UP000316330">
    <property type="component" value="Unassembled WGS sequence"/>
</dbReference>
<dbReference type="Pfam" id="PF14285">
    <property type="entry name" value="DUF4367"/>
    <property type="match status" value="1"/>
</dbReference>
<feature type="transmembrane region" description="Helical" evidence="1">
    <location>
        <begin position="56"/>
        <end position="74"/>
    </location>
</feature>
<reference evidence="3 4" key="1">
    <citation type="submission" date="2019-07" db="EMBL/GenBank/DDBJ databases">
        <authorList>
            <person name="Kim J."/>
        </authorList>
    </citation>
    <scope>NUCLEOTIDE SEQUENCE [LARGE SCALE GENOMIC DNA]</scope>
    <source>
        <strain evidence="3 4">G13</strain>
    </source>
</reference>
<keyword evidence="1" id="KW-0472">Membrane</keyword>
<dbReference type="OrthoDB" id="2599781at2"/>
<dbReference type="EMBL" id="VNJJ01000004">
    <property type="protein sequence ID" value="TVY01160.1"/>
    <property type="molecule type" value="Genomic_DNA"/>
</dbReference>
<dbReference type="RefSeq" id="WP_144700215.1">
    <property type="nucleotide sequence ID" value="NZ_VNJJ01000004.1"/>
</dbReference>
<dbReference type="InterPro" id="IPR025377">
    <property type="entry name" value="DUF4367"/>
</dbReference>
<proteinExistence type="predicted"/>
<keyword evidence="1" id="KW-1133">Transmembrane helix</keyword>
<evidence type="ECO:0000313" key="3">
    <source>
        <dbReference type="EMBL" id="TVY01160.1"/>
    </source>
</evidence>
<organism evidence="3 4">
    <name type="scientific">Cohnella terricola</name>
    <dbReference type="NCBI Taxonomy" id="1289167"/>
    <lineage>
        <taxon>Bacteria</taxon>
        <taxon>Bacillati</taxon>
        <taxon>Bacillota</taxon>
        <taxon>Bacilli</taxon>
        <taxon>Bacillales</taxon>
        <taxon>Paenibacillaceae</taxon>
        <taxon>Cohnella</taxon>
    </lineage>
</organism>